<keyword evidence="1" id="KW-0812">Transmembrane</keyword>
<dbReference type="InterPro" id="IPR001119">
    <property type="entry name" value="SLH_dom"/>
</dbReference>
<gene>
    <name evidence="3" type="ORF">GFD24_04580</name>
</gene>
<feature type="domain" description="SLH" evidence="2">
    <location>
        <begin position="624"/>
        <end position="686"/>
    </location>
</feature>
<sequence>MYRYRAICMNVHQCTRNYTIMHQMILLDAQAGTDICCLMNDEIRCLISHVLSMGGGLWDWLLHCVFVERREKIMQHDSMVNRLWKIAIAVLSVLAMLVAFAPMTGTAVAASSEVEALKNVKAIDVDGKPIANFDYRGNRDGRYFYSVKPQSDDIKLEGLPDGYSYKVDQYGTTCAGGCDYTNTSEIVVFDAKDSHVITYLIAGYDQPLTVLQPFAGGKRILDKPLDSYIPGQHFYTNPDGVGPDGKPLSYWVDDPSTVKLEGDLTGTGWRLKSADASADKRSVVWTYTRDDGRWHDASYTFKKRTDMKAPVFSVTGSNDVIIPLGTSYDDLDTLIKNGVTATDDVDGAVKVVREGYSYGDKIGEFEDTLYAADSQYNVATLKRRVLVVPVAPGDADLSAGSRSAGLAPADAVAAGGELTLQVGKQYAGQRVDAYLFSTRLSLGYGLKVAADGTVKVTVPADASAGAHRVAVKFWSDPSKVAWDEVKVAAALSFKDVDAKTPHADDIKWLASSGISTGWKEADGSATFRGMSSVKRQDMAAFLYRLAGSPSFDESKVKNPFKDVTSKTPHYKEIMWLYSTGISTGWRLSDGSYEFRGMNSVVRQDMAAFLHRLADYGKAKPKLGSGVAFKDVTSSTPHSSDIAWLAKTGVTTGWKESDGSTTFRGMSTVKRQDMAAFLHRMKLNVLK</sequence>
<feature type="domain" description="SLH" evidence="2">
    <location>
        <begin position="489"/>
        <end position="554"/>
    </location>
</feature>
<keyword evidence="1" id="KW-1133">Transmembrane helix</keyword>
<keyword evidence="1" id="KW-0472">Membrane</keyword>
<feature type="transmembrane region" description="Helical" evidence="1">
    <location>
        <begin position="83"/>
        <end position="103"/>
    </location>
</feature>
<proteinExistence type="predicted"/>
<protein>
    <recommendedName>
        <fullName evidence="2">SLH domain-containing protein</fullName>
    </recommendedName>
</protein>
<comment type="caution">
    <text evidence="3">The sequence shown here is derived from an EMBL/GenBank/DDBJ whole genome shotgun (WGS) entry which is preliminary data.</text>
</comment>
<evidence type="ECO:0000313" key="3">
    <source>
        <dbReference type="EMBL" id="NEG71502.1"/>
    </source>
</evidence>
<dbReference type="GO" id="GO:0005975">
    <property type="term" value="P:carbohydrate metabolic process"/>
    <property type="evidence" value="ECO:0007669"/>
    <property type="project" value="UniProtKB-ARBA"/>
</dbReference>
<dbReference type="Proteomes" id="UP000469943">
    <property type="component" value="Unassembled WGS sequence"/>
</dbReference>
<dbReference type="AlphaFoldDB" id="A0A7K3TAJ8"/>
<evidence type="ECO:0000256" key="1">
    <source>
        <dbReference type="SAM" id="Phobius"/>
    </source>
</evidence>
<evidence type="ECO:0000259" key="2">
    <source>
        <dbReference type="PROSITE" id="PS51272"/>
    </source>
</evidence>
<dbReference type="EMBL" id="WHZX01000002">
    <property type="protein sequence ID" value="NEG71502.1"/>
    <property type="molecule type" value="Genomic_DNA"/>
</dbReference>
<feature type="domain" description="SLH" evidence="2">
    <location>
        <begin position="556"/>
        <end position="623"/>
    </location>
</feature>
<dbReference type="PROSITE" id="PS51272">
    <property type="entry name" value="SLH"/>
    <property type="match status" value="3"/>
</dbReference>
<reference evidence="3 4" key="1">
    <citation type="submission" date="2019-10" db="EMBL/GenBank/DDBJ databases">
        <title>Bifidobacterium from non-human primates.</title>
        <authorList>
            <person name="Modesto M."/>
        </authorList>
    </citation>
    <scope>NUCLEOTIDE SEQUENCE [LARGE SCALE GENOMIC DNA]</scope>
    <source>
        <strain evidence="3 4">TREM</strain>
    </source>
</reference>
<dbReference type="InterPro" id="IPR013783">
    <property type="entry name" value="Ig-like_fold"/>
</dbReference>
<dbReference type="OrthoDB" id="287365at2"/>
<name>A0A7K3TAJ8_9BIFI</name>
<accession>A0A7K3TAJ8</accession>
<dbReference type="Gene3D" id="2.60.40.10">
    <property type="entry name" value="Immunoglobulins"/>
    <property type="match status" value="1"/>
</dbReference>
<dbReference type="Pfam" id="PF00395">
    <property type="entry name" value="SLH"/>
    <property type="match status" value="3"/>
</dbReference>
<evidence type="ECO:0000313" key="4">
    <source>
        <dbReference type="Proteomes" id="UP000469943"/>
    </source>
</evidence>
<organism evidence="3 4">
    <name type="scientific">Bifidobacterium ramosum</name>
    <dbReference type="NCBI Taxonomy" id="1798158"/>
    <lineage>
        <taxon>Bacteria</taxon>
        <taxon>Bacillati</taxon>
        <taxon>Actinomycetota</taxon>
        <taxon>Actinomycetes</taxon>
        <taxon>Bifidobacteriales</taxon>
        <taxon>Bifidobacteriaceae</taxon>
        <taxon>Bifidobacterium</taxon>
    </lineage>
</organism>